<dbReference type="SFLD" id="SFLDS00029">
    <property type="entry name" value="Radical_SAM"/>
    <property type="match status" value="1"/>
</dbReference>
<dbReference type="SMART" id="SM00729">
    <property type="entry name" value="Elp3"/>
    <property type="match status" value="1"/>
</dbReference>
<keyword evidence="2" id="KW-0408">Iron</keyword>
<accession>A0A1J0VCZ6</accession>
<dbReference type="InterPro" id="IPR007197">
    <property type="entry name" value="rSAM"/>
</dbReference>
<dbReference type="PANTHER" id="PTHR43432:SF3">
    <property type="entry name" value="SLR0285 PROTEIN"/>
    <property type="match status" value="1"/>
</dbReference>
<dbReference type="NCBIfam" id="NF033668">
    <property type="entry name" value="rSAM_PA0069"/>
    <property type="match status" value="1"/>
</dbReference>
<dbReference type="EMBL" id="CP018139">
    <property type="protein sequence ID" value="APE29902.1"/>
    <property type="molecule type" value="Genomic_DNA"/>
</dbReference>
<dbReference type="AlphaFoldDB" id="A0A1J0VCZ6"/>
<evidence type="ECO:0000256" key="2">
    <source>
        <dbReference type="ARBA" id="ARBA00023004"/>
    </source>
</evidence>
<keyword evidence="1" id="KW-0479">Metal-binding</keyword>
<dbReference type="PROSITE" id="PS51918">
    <property type="entry name" value="RADICAL_SAM"/>
    <property type="match status" value="1"/>
</dbReference>
<dbReference type="Pfam" id="PF04055">
    <property type="entry name" value="Radical_SAM"/>
    <property type="match status" value="1"/>
</dbReference>
<dbReference type="Gene3D" id="3.80.30.30">
    <property type="match status" value="1"/>
</dbReference>
<gene>
    <name evidence="6" type="ORF">BOX17_02345</name>
</gene>
<proteinExistence type="predicted"/>
<evidence type="ECO:0000256" key="4">
    <source>
        <dbReference type="SAM" id="MobiDB-lite"/>
    </source>
</evidence>
<keyword evidence="3" id="KW-0411">Iron-sulfur</keyword>
<organism evidence="6 7">
    <name type="scientific">Halomonas aestuarii</name>
    <dbReference type="NCBI Taxonomy" id="1897729"/>
    <lineage>
        <taxon>Bacteria</taxon>
        <taxon>Pseudomonadati</taxon>
        <taxon>Pseudomonadota</taxon>
        <taxon>Gammaproteobacteria</taxon>
        <taxon>Oceanospirillales</taxon>
        <taxon>Halomonadaceae</taxon>
        <taxon>Halomonas</taxon>
    </lineage>
</organism>
<dbReference type="KEGG" id="hsi:BOX17_02345"/>
<protein>
    <submittedName>
        <fullName evidence="6">Radical SAM protein</fullName>
    </submittedName>
</protein>
<dbReference type="GO" id="GO:0003824">
    <property type="term" value="F:catalytic activity"/>
    <property type="evidence" value="ECO:0007669"/>
    <property type="project" value="InterPro"/>
</dbReference>
<keyword evidence="7" id="KW-1185">Reference proteome</keyword>
<feature type="domain" description="Radical SAM core" evidence="5">
    <location>
        <begin position="65"/>
        <end position="302"/>
    </location>
</feature>
<dbReference type="OrthoDB" id="9785699at2"/>
<evidence type="ECO:0000313" key="7">
    <source>
        <dbReference type="Proteomes" id="UP000181985"/>
    </source>
</evidence>
<dbReference type="SUPFAM" id="SSF102114">
    <property type="entry name" value="Radical SAM enzymes"/>
    <property type="match status" value="1"/>
</dbReference>
<dbReference type="RefSeq" id="WP_071941889.1">
    <property type="nucleotide sequence ID" value="NZ_CP018139.1"/>
</dbReference>
<dbReference type="SFLD" id="SFLDG01084">
    <property type="entry name" value="Uncharacterised_Radical_SAM_Su"/>
    <property type="match status" value="1"/>
</dbReference>
<feature type="region of interest" description="Disordered" evidence="4">
    <location>
        <begin position="1"/>
        <end position="36"/>
    </location>
</feature>
<evidence type="ECO:0000256" key="1">
    <source>
        <dbReference type="ARBA" id="ARBA00022723"/>
    </source>
</evidence>
<dbReference type="PANTHER" id="PTHR43432">
    <property type="entry name" value="SLR0285 PROTEIN"/>
    <property type="match status" value="1"/>
</dbReference>
<dbReference type="CDD" id="cd01335">
    <property type="entry name" value="Radical_SAM"/>
    <property type="match status" value="1"/>
</dbReference>
<dbReference type="InterPro" id="IPR058240">
    <property type="entry name" value="rSAM_sf"/>
</dbReference>
<evidence type="ECO:0000259" key="5">
    <source>
        <dbReference type="PROSITE" id="PS51918"/>
    </source>
</evidence>
<reference evidence="7" key="1">
    <citation type="submission" date="2016-11" db="EMBL/GenBank/DDBJ databases">
        <title>Halolamina sediminis sp. nov., an extremely halophilic archaeon isolated from solar salt.</title>
        <authorList>
            <person name="Koh H.-W."/>
            <person name="Rani S."/>
            <person name="Park S.-J."/>
        </authorList>
    </citation>
    <scope>NUCLEOTIDE SEQUENCE [LARGE SCALE GENOMIC DNA]</scope>
    <source>
        <strain evidence="7">Hb3</strain>
    </source>
</reference>
<dbReference type="InterPro" id="IPR006638">
    <property type="entry name" value="Elp3/MiaA/NifB-like_rSAM"/>
</dbReference>
<sequence>MVPTPNRDGVARKGRGATFDPHNRFASTTSEPVDDGWWQEEVPAPRATVVAEEHSRSALAWNTSPDLPFDRSINPYRGCEHGCIYCYARPSHAYWDLSPGLDFETRLIARTGLAERLRDELCRPGYRCRPINLSGNTDAYQPLEARYATTRAILALLLECRHPVTLVTKGSLILRDLDLLRDLARRRLVRVMVSLTSLDTELKRTLEPRAASPAARLKVIRTLADNDIPVGTLVSPVIPGLTDHELERLLEAASKAGATTAGWMLLRLPREVAPLFEAWLATHYPDRAGKVMSLIRQCRGGADYDPRFGKRMRGEGVFAELLAQRFRQACRRFGLNDPTAAASRPLDTSAFRPPHDQGDLFY</sequence>
<dbReference type="GO" id="GO:0046872">
    <property type="term" value="F:metal ion binding"/>
    <property type="evidence" value="ECO:0007669"/>
    <property type="project" value="UniProtKB-KW"/>
</dbReference>
<evidence type="ECO:0000313" key="6">
    <source>
        <dbReference type="EMBL" id="APE29902.1"/>
    </source>
</evidence>
<dbReference type="Proteomes" id="UP000181985">
    <property type="component" value="Chromosome"/>
</dbReference>
<evidence type="ECO:0000256" key="3">
    <source>
        <dbReference type="ARBA" id="ARBA00023014"/>
    </source>
</evidence>
<name>A0A1J0VCZ6_9GAMM</name>
<dbReference type="InterPro" id="IPR040086">
    <property type="entry name" value="MJ0683-like"/>
</dbReference>
<dbReference type="GO" id="GO:0051536">
    <property type="term" value="F:iron-sulfur cluster binding"/>
    <property type="evidence" value="ECO:0007669"/>
    <property type="project" value="UniProtKB-KW"/>
</dbReference>